<name>A0A381NQA3_9ZZZZ</name>
<reference evidence="2" key="1">
    <citation type="submission" date="2018-05" db="EMBL/GenBank/DDBJ databases">
        <authorList>
            <person name="Lanie J.A."/>
            <person name="Ng W.-L."/>
            <person name="Kazmierczak K.M."/>
            <person name="Andrzejewski T.M."/>
            <person name="Davidsen T.M."/>
            <person name="Wayne K.J."/>
            <person name="Tettelin H."/>
            <person name="Glass J.I."/>
            <person name="Rusch D."/>
            <person name="Podicherti R."/>
            <person name="Tsui H.-C.T."/>
            <person name="Winkler M.E."/>
        </authorList>
    </citation>
    <scope>NUCLEOTIDE SEQUENCE</scope>
</reference>
<organism evidence="2">
    <name type="scientific">marine metagenome</name>
    <dbReference type="NCBI Taxonomy" id="408172"/>
    <lineage>
        <taxon>unclassified sequences</taxon>
        <taxon>metagenomes</taxon>
        <taxon>ecological metagenomes</taxon>
    </lineage>
</organism>
<sequence length="63" mass="7150">MDNLAIKSILILMFFLIISQNFDVAYRPLIIIIGIGMVAALVVQFIKEDDTTSDEVFMPDEEE</sequence>
<protein>
    <submittedName>
        <fullName evidence="2">Uncharacterized protein</fullName>
    </submittedName>
</protein>
<dbReference type="AlphaFoldDB" id="A0A381NQA3"/>
<evidence type="ECO:0000256" key="1">
    <source>
        <dbReference type="SAM" id="Phobius"/>
    </source>
</evidence>
<dbReference type="EMBL" id="UINC01000522">
    <property type="protein sequence ID" value="SUZ56776.1"/>
    <property type="molecule type" value="Genomic_DNA"/>
</dbReference>
<proteinExistence type="predicted"/>
<keyword evidence="1" id="KW-0812">Transmembrane</keyword>
<accession>A0A381NQA3</accession>
<feature type="transmembrane region" description="Helical" evidence="1">
    <location>
        <begin position="29"/>
        <end position="46"/>
    </location>
</feature>
<feature type="transmembrane region" description="Helical" evidence="1">
    <location>
        <begin position="6"/>
        <end position="22"/>
    </location>
</feature>
<gene>
    <name evidence="2" type="ORF">METZ01_LOCUS9630</name>
</gene>
<evidence type="ECO:0000313" key="2">
    <source>
        <dbReference type="EMBL" id="SUZ56776.1"/>
    </source>
</evidence>
<keyword evidence="1" id="KW-1133">Transmembrane helix</keyword>
<keyword evidence="1" id="KW-0472">Membrane</keyword>